<name>A0A853JAN0_9GAMM</name>
<evidence type="ECO:0008006" key="3">
    <source>
        <dbReference type="Google" id="ProtNLM"/>
    </source>
</evidence>
<organism evidence="1 2">
    <name type="scientific">Luteimonas salinisoli</name>
    <dbReference type="NCBI Taxonomy" id="2752307"/>
    <lineage>
        <taxon>Bacteria</taxon>
        <taxon>Pseudomonadati</taxon>
        <taxon>Pseudomonadota</taxon>
        <taxon>Gammaproteobacteria</taxon>
        <taxon>Lysobacterales</taxon>
        <taxon>Lysobacteraceae</taxon>
        <taxon>Luteimonas</taxon>
    </lineage>
</organism>
<dbReference type="Proteomes" id="UP000578091">
    <property type="component" value="Unassembled WGS sequence"/>
</dbReference>
<gene>
    <name evidence="1" type="ORF">H0E84_07625</name>
</gene>
<dbReference type="RefSeq" id="WP_180678041.1">
    <property type="nucleotide sequence ID" value="NZ_JACCKA010000049.1"/>
</dbReference>
<accession>A0A853JAN0</accession>
<sequence length="108" mass="11830">MKNQLTRGLKRRLMYVENKQGDMDGARARIGWVTFSKSGKSVRYRGRSLARSGGQGGLGNYYDEASGEEFWVSGVKQNGSNTHPSGSVTVAIDEDAAEAYQAHRTSRA</sequence>
<evidence type="ECO:0000313" key="2">
    <source>
        <dbReference type="Proteomes" id="UP000578091"/>
    </source>
</evidence>
<reference evidence="1 2" key="1">
    <citation type="submission" date="2020-07" db="EMBL/GenBank/DDBJ databases">
        <title>Luteimonas sp. SJ-92.</title>
        <authorList>
            <person name="Huang X.-X."/>
            <person name="Xu L."/>
            <person name="Sun J.-Q."/>
        </authorList>
    </citation>
    <scope>NUCLEOTIDE SEQUENCE [LARGE SCALE GENOMIC DNA]</scope>
    <source>
        <strain evidence="1 2">SJ-92</strain>
    </source>
</reference>
<dbReference type="EMBL" id="JACCKA010000049">
    <property type="protein sequence ID" value="NZA26253.1"/>
    <property type="molecule type" value="Genomic_DNA"/>
</dbReference>
<protein>
    <recommendedName>
        <fullName evidence="3">1-deoxy-D-xylulose-5-phosphate synthase</fullName>
    </recommendedName>
</protein>
<comment type="caution">
    <text evidence="1">The sequence shown here is derived from an EMBL/GenBank/DDBJ whole genome shotgun (WGS) entry which is preliminary data.</text>
</comment>
<evidence type="ECO:0000313" key="1">
    <source>
        <dbReference type="EMBL" id="NZA26253.1"/>
    </source>
</evidence>
<keyword evidence="2" id="KW-1185">Reference proteome</keyword>
<proteinExistence type="predicted"/>
<dbReference type="AlphaFoldDB" id="A0A853JAN0"/>